<keyword evidence="1" id="KW-0732">Signal</keyword>
<accession>A0A1M4V9A4</accession>
<evidence type="ECO:0008006" key="4">
    <source>
        <dbReference type="Google" id="ProtNLM"/>
    </source>
</evidence>
<dbReference type="AlphaFoldDB" id="A0A1M4V9A4"/>
<dbReference type="EMBL" id="FQUV01000002">
    <property type="protein sequence ID" value="SHE65571.1"/>
    <property type="molecule type" value="Genomic_DNA"/>
</dbReference>
<proteinExistence type="predicted"/>
<evidence type="ECO:0000256" key="1">
    <source>
        <dbReference type="SAM" id="SignalP"/>
    </source>
</evidence>
<feature type="chain" id="PRO_5012680039" description="Cysteine rich repeat-containing protein" evidence="1">
    <location>
        <begin position="23"/>
        <end position="78"/>
    </location>
</feature>
<reference evidence="3" key="1">
    <citation type="submission" date="2016-11" db="EMBL/GenBank/DDBJ databases">
        <authorList>
            <person name="Varghese N."/>
            <person name="Submissions S."/>
        </authorList>
    </citation>
    <scope>NUCLEOTIDE SEQUENCE [LARGE SCALE GENOMIC DNA]</scope>
    <source>
        <strain evidence="3">DSM 100566</strain>
    </source>
</reference>
<keyword evidence="3" id="KW-1185">Reference proteome</keyword>
<evidence type="ECO:0000313" key="3">
    <source>
        <dbReference type="Proteomes" id="UP000184144"/>
    </source>
</evidence>
<evidence type="ECO:0000313" key="2">
    <source>
        <dbReference type="EMBL" id="SHE65571.1"/>
    </source>
</evidence>
<organism evidence="2 3">
    <name type="scientific">Litoreibacter ascidiaceicola</name>
    <dbReference type="NCBI Taxonomy" id="1486859"/>
    <lineage>
        <taxon>Bacteria</taxon>
        <taxon>Pseudomonadati</taxon>
        <taxon>Pseudomonadota</taxon>
        <taxon>Alphaproteobacteria</taxon>
        <taxon>Rhodobacterales</taxon>
        <taxon>Roseobacteraceae</taxon>
        <taxon>Litoreibacter</taxon>
    </lineage>
</organism>
<gene>
    <name evidence="2" type="ORF">SAMN05444273_102173</name>
</gene>
<name>A0A1M4V9A4_9RHOB</name>
<sequence length="78" mass="8579">MKSYLLPILAGVMIAATAPAMSATYNCKISPKKLQDLPEKGCRAVYGCHTFASKGNHLECRARRRIRQCERESGPPVS</sequence>
<protein>
    <recommendedName>
        <fullName evidence="4">Cysteine rich repeat-containing protein</fullName>
    </recommendedName>
</protein>
<feature type="signal peptide" evidence="1">
    <location>
        <begin position="1"/>
        <end position="22"/>
    </location>
</feature>
<dbReference type="Proteomes" id="UP000184144">
    <property type="component" value="Unassembled WGS sequence"/>
</dbReference>
<dbReference type="STRING" id="1486859.SAMN05444273_102173"/>